<dbReference type="Proteomes" id="UP000466345">
    <property type="component" value="Unassembled WGS sequence"/>
</dbReference>
<dbReference type="EMBL" id="WEGJ01000024">
    <property type="protein sequence ID" value="MQY14720.1"/>
    <property type="molecule type" value="Genomic_DNA"/>
</dbReference>
<evidence type="ECO:0000256" key="3">
    <source>
        <dbReference type="SAM" id="MobiDB-lite"/>
    </source>
</evidence>
<comment type="caution">
    <text evidence="4">The sequence shown here is derived from an EMBL/GenBank/DDBJ whole genome shotgun (WGS) entry which is preliminary data.</text>
</comment>
<keyword evidence="1 2" id="KW-0143">Chaperone</keyword>
<dbReference type="Pfam" id="PF01774">
    <property type="entry name" value="UreD"/>
    <property type="match status" value="1"/>
</dbReference>
<dbReference type="RefSeq" id="WP_323378407.1">
    <property type="nucleotide sequence ID" value="NZ_WEGJ01000024.1"/>
</dbReference>
<protein>
    <recommendedName>
        <fullName evidence="2">Urease accessory protein UreD</fullName>
    </recommendedName>
</protein>
<comment type="function">
    <text evidence="2">Required for maturation of urease via the functional incorporation of the urease nickel metallocenter.</text>
</comment>
<evidence type="ECO:0000313" key="4">
    <source>
        <dbReference type="EMBL" id="MQY14720.1"/>
    </source>
</evidence>
<proteinExistence type="inferred from homology"/>
<comment type="subcellular location">
    <subcellularLocation>
        <location evidence="2">Cytoplasm</location>
    </subcellularLocation>
</comment>
<name>A0A7K0CML3_9ACTN</name>
<dbReference type="GO" id="GO:0016151">
    <property type="term" value="F:nickel cation binding"/>
    <property type="evidence" value="ECO:0007669"/>
    <property type="project" value="UniProtKB-UniRule"/>
</dbReference>
<reference evidence="4 5" key="1">
    <citation type="submission" date="2019-10" db="EMBL/GenBank/DDBJ databases">
        <title>Streptomyces smaragdinus sp. nov. and Streptomyces fabii sp. nov., isolated from the gut of fungus growing-termite Macrotermes natalensis.</title>
        <authorList>
            <person name="Schwitalla J."/>
            <person name="Benndorf R."/>
            <person name="Martin K."/>
            <person name="De Beer W."/>
            <person name="Kaster A.-K."/>
            <person name="Vollmers J."/>
            <person name="Poulsen M."/>
            <person name="Beemelmanns C."/>
        </authorList>
    </citation>
    <scope>NUCLEOTIDE SEQUENCE [LARGE SCALE GENOMIC DNA]</scope>
    <source>
        <strain evidence="4 5">RB5</strain>
    </source>
</reference>
<gene>
    <name evidence="2 4" type="primary">ureD</name>
    <name evidence="4" type="ORF">SRB5_48960</name>
</gene>
<evidence type="ECO:0000256" key="1">
    <source>
        <dbReference type="ARBA" id="ARBA00023186"/>
    </source>
</evidence>
<dbReference type="GO" id="GO:0005737">
    <property type="term" value="C:cytoplasm"/>
    <property type="evidence" value="ECO:0007669"/>
    <property type="project" value="UniProtKB-SubCell"/>
</dbReference>
<evidence type="ECO:0000313" key="5">
    <source>
        <dbReference type="Proteomes" id="UP000466345"/>
    </source>
</evidence>
<dbReference type="InterPro" id="IPR002669">
    <property type="entry name" value="UreD"/>
</dbReference>
<keyword evidence="2" id="KW-0963">Cytoplasm</keyword>
<feature type="compositionally biased region" description="Low complexity" evidence="3">
    <location>
        <begin position="254"/>
        <end position="277"/>
    </location>
</feature>
<dbReference type="AlphaFoldDB" id="A0A7K0CML3"/>
<feature type="region of interest" description="Disordered" evidence="3">
    <location>
        <begin position="246"/>
        <end position="277"/>
    </location>
</feature>
<comment type="similarity">
    <text evidence="2">Belongs to the UreD family.</text>
</comment>
<comment type="subunit">
    <text evidence="2">UreD, UreF and UreG form a complex that acts as a GTP-hydrolysis-dependent molecular chaperone, activating the urease apoprotein by helping to assemble the nickel containing metallocenter of UreC. The UreE protein probably delivers the nickel.</text>
</comment>
<dbReference type="HAMAP" id="MF_01384">
    <property type="entry name" value="UreD"/>
    <property type="match status" value="1"/>
</dbReference>
<keyword evidence="5" id="KW-1185">Reference proteome</keyword>
<accession>A0A7K0CML3</accession>
<sequence>MGLTAHARITAAPDARGSTSLPLLAGDGPLALRRVRAYGTEARVCLVGAMSAPLGGDHLALTAAVEPGARLTLTSAAATIALPGRTGAPASYTIRITVGEDAELHWLPEPLIAAAGSRLDVITRIDLAPGARLLYREEQILGRTGEPPGSLTSRLTVRHAGRLLLDQHTGFGPGHPGWDGPAQLAGRRAVGQLLSTGPPVEPEGVRVTEDAVSVPLAGAGRLTTAVAADGLALRRLLTDLRPDAAPRTASANCAPRTAPSPRSRHAAPAAAADTPPP</sequence>
<organism evidence="4 5">
    <name type="scientific">Streptomyces smaragdinus</name>
    <dbReference type="NCBI Taxonomy" id="2585196"/>
    <lineage>
        <taxon>Bacteria</taxon>
        <taxon>Bacillati</taxon>
        <taxon>Actinomycetota</taxon>
        <taxon>Actinomycetes</taxon>
        <taxon>Kitasatosporales</taxon>
        <taxon>Streptomycetaceae</taxon>
        <taxon>Streptomyces</taxon>
    </lineage>
</organism>
<evidence type="ECO:0000256" key="2">
    <source>
        <dbReference type="HAMAP-Rule" id="MF_01384"/>
    </source>
</evidence>
<keyword evidence="2" id="KW-0996">Nickel insertion</keyword>